<dbReference type="InterPro" id="IPR008701">
    <property type="entry name" value="NPP1"/>
</dbReference>
<dbReference type="EMBL" id="MU853408">
    <property type="protein sequence ID" value="KAK4134660.1"/>
    <property type="molecule type" value="Genomic_DNA"/>
</dbReference>
<evidence type="ECO:0000313" key="2">
    <source>
        <dbReference type="EMBL" id="KAK4134660.1"/>
    </source>
</evidence>
<name>A0AAN6ZD36_9PEZI</name>
<gene>
    <name evidence="2" type="ORF">BT67DRAFT_379443</name>
</gene>
<protein>
    <submittedName>
        <fullName evidence="2">NPP1-domain-containing protein</fullName>
    </submittedName>
</protein>
<reference evidence="2" key="2">
    <citation type="submission" date="2023-05" db="EMBL/GenBank/DDBJ databases">
        <authorList>
            <consortium name="Lawrence Berkeley National Laboratory"/>
            <person name="Steindorff A."/>
            <person name="Hensen N."/>
            <person name="Bonometti L."/>
            <person name="Westerberg I."/>
            <person name="Brannstrom I.O."/>
            <person name="Guillou S."/>
            <person name="Cros-Aarteil S."/>
            <person name="Calhoun S."/>
            <person name="Haridas S."/>
            <person name="Kuo A."/>
            <person name="Mondo S."/>
            <person name="Pangilinan J."/>
            <person name="Riley R."/>
            <person name="Labutti K."/>
            <person name="Andreopoulos B."/>
            <person name="Lipzen A."/>
            <person name="Chen C."/>
            <person name="Yanf M."/>
            <person name="Daum C."/>
            <person name="Ng V."/>
            <person name="Clum A."/>
            <person name="Ohm R."/>
            <person name="Martin F."/>
            <person name="Silar P."/>
            <person name="Natvig D."/>
            <person name="Lalanne C."/>
            <person name="Gautier V."/>
            <person name="Ament-Velasquez S.L."/>
            <person name="Kruys A."/>
            <person name="Hutchinson M.I."/>
            <person name="Powell A.J."/>
            <person name="Barry K."/>
            <person name="Miller A.N."/>
            <person name="Grigoriev I.V."/>
            <person name="Debuchy R."/>
            <person name="Gladieux P."/>
            <person name="Thoren M.H."/>
            <person name="Johannesson H."/>
        </authorList>
    </citation>
    <scope>NUCLEOTIDE SEQUENCE</scope>
    <source>
        <strain evidence="2">CBS 123565</strain>
    </source>
</reference>
<organism evidence="2 3">
    <name type="scientific">Trichocladium antarcticum</name>
    <dbReference type="NCBI Taxonomy" id="1450529"/>
    <lineage>
        <taxon>Eukaryota</taxon>
        <taxon>Fungi</taxon>
        <taxon>Dikarya</taxon>
        <taxon>Ascomycota</taxon>
        <taxon>Pezizomycotina</taxon>
        <taxon>Sordariomycetes</taxon>
        <taxon>Sordariomycetidae</taxon>
        <taxon>Sordariales</taxon>
        <taxon>Chaetomiaceae</taxon>
        <taxon>Trichocladium</taxon>
    </lineage>
</organism>
<dbReference type="Proteomes" id="UP001304895">
    <property type="component" value="Unassembled WGS sequence"/>
</dbReference>
<dbReference type="PANTHER" id="PTHR33657">
    <property type="entry name" value="DOMAIN PROTEIN, PUTATIVE (AFU_ORTHOLOGUE AFUA_5G00600)-RELATED"/>
    <property type="match status" value="1"/>
</dbReference>
<evidence type="ECO:0000313" key="3">
    <source>
        <dbReference type="Proteomes" id="UP001304895"/>
    </source>
</evidence>
<comment type="caution">
    <text evidence="2">The sequence shown here is derived from an EMBL/GenBank/DDBJ whole genome shotgun (WGS) entry which is preliminary data.</text>
</comment>
<sequence>MLIAGLIGSSAAAAINTTPALGPGGDLIKRDNLDPLPLCATYADKKWQPALDFDRDSCYNVAAISASGVTNRGLSVTAVAGVTSGCRDRQDLDRQNVYSRTRCNSGWCAHMYAYYFEKDQTSQVGGGHRHDWEHVVVWTRNDRIEYVAVSAHGGYDIRAARDVQMEGNHPKVVYHKDDSNGMTHALRFANAGEAPENHYGRWWYGSPISYYGFPNHDFRNAMLNKGWERASVDIRDARFMPALESARPGAASAFKAGQDGPEDIHNSPGIPEGGCGVRS</sequence>
<proteinExistence type="predicted"/>
<reference evidence="2" key="1">
    <citation type="journal article" date="2023" name="Mol. Phylogenet. Evol.">
        <title>Genome-scale phylogeny and comparative genomics of the fungal order Sordariales.</title>
        <authorList>
            <person name="Hensen N."/>
            <person name="Bonometti L."/>
            <person name="Westerberg I."/>
            <person name="Brannstrom I.O."/>
            <person name="Guillou S."/>
            <person name="Cros-Aarteil S."/>
            <person name="Calhoun S."/>
            <person name="Haridas S."/>
            <person name="Kuo A."/>
            <person name="Mondo S."/>
            <person name="Pangilinan J."/>
            <person name="Riley R."/>
            <person name="LaButti K."/>
            <person name="Andreopoulos B."/>
            <person name="Lipzen A."/>
            <person name="Chen C."/>
            <person name="Yan M."/>
            <person name="Daum C."/>
            <person name="Ng V."/>
            <person name="Clum A."/>
            <person name="Steindorff A."/>
            <person name="Ohm R.A."/>
            <person name="Martin F."/>
            <person name="Silar P."/>
            <person name="Natvig D.O."/>
            <person name="Lalanne C."/>
            <person name="Gautier V."/>
            <person name="Ament-Velasquez S.L."/>
            <person name="Kruys A."/>
            <person name="Hutchinson M.I."/>
            <person name="Powell A.J."/>
            <person name="Barry K."/>
            <person name="Miller A.N."/>
            <person name="Grigoriev I.V."/>
            <person name="Debuchy R."/>
            <person name="Gladieux P."/>
            <person name="Hiltunen Thoren M."/>
            <person name="Johannesson H."/>
        </authorList>
    </citation>
    <scope>NUCLEOTIDE SEQUENCE</scope>
    <source>
        <strain evidence="2">CBS 123565</strain>
    </source>
</reference>
<dbReference type="Pfam" id="PF05630">
    <property type="entry name" value="NPP1"/>
    <property type="match status" value="1"/>
</dbReference>
<keyword evidence="3" id="KW-1185">Reference proteome</keyword>
<accession>A0AAN6ZD36</accession>
<dbReference type="AlphaFoldDB" id="A0AAN6ZD36"/>
<evidence type="ECO:0000256" key="1">
    <source>
        <dbReference type="SAM" id="MobiDB-lite"/>
    </source>
</evidence>
<dbReference type="PANTHER" id="PTHR33657:SF6">
    <property type="entry name" value="SECRETED PROTEIN"/>
    <property type="match status" value="1"/>
</dbReference>
<feature type="region of interest" description="Disordered" evidence="1">
    <location>
        <begin position="250"/>
        <end position="279"/>
    </location>
</feature>